<feature type="domain" description="HAMP" evidence="12">
    <location>
        <begin position="318"/>
        <end position="371"/>
    </location>
</feature>
<evidence type="ECO:0000256" key="5">
    <source>
        <dbReference type="ARBA" id="ARBA00022692"/>
    </source>
</evidence>
<evidence type="ECO:0000313" key="13">
    <source>
        <dbReference type="EMBL" id="VVP74836.1"/>
    </source>
</evidence>
<evidence type="ECO:0000256" key="10">
    <source>
        <dbReference type="PROSITE-ProRule" id="PRU00284"/>
    </source>
</evidence>
<evidence type="ECO:0000256" key="3">
    <source>
        <dbReference type="ARBA" id="ARBA00022481"/>
    </source>
</evidence>
<dbReference type="CDD" id="cd11386">
    <property type="entry name" value="MCP_signal"/>
    <property type="match status" value="1"/>
</dbReference>
<dbReference type="Pfam" id="PF00015">
    <property type="entry name" value="MCPsignal"/>
    <property type="match status" value="1"/>
</dbReference>
<dbReference type="Gene3D" id="1.20.1440.210">
    <property type="match status" value="1"/>
</dbReference>
<evidence type="ECO:0000259" key="11">
    <source>
        <dbReference type="PROSITE" id="PS50111"/>
    </source>
</evidence>
<dbReference type="AlphaFoldDB" id="A0A5E7RKH5"/>
<protein>
    <recommendedName>
        <fullName evidence="15">Methyl-accepting chemotaxis protein</fullName>
    </recommendedName>
</protein>
<dbReference type="OrthoDB" id="2489132at2"/>
<evidence type="ECO:0000256" key="9">
    <source>
        <dbReference type="ARBA" id="ARBA00029447"/>
    </source>
</evidence>
<evidence type="ECO:0000256" key="6">
    <source>
        <dbReference type="ARBA" id="ARBA00022989"/>
    </source>
</evidence>
<keyword evidence="8 10" id="KW-0807">Transducer</keyword>
<dbReference type="InterPro" id="IPR032255">
    <property type="entry name" value="HBM"/>
</dbReference>
<dbReference type="Pfam" id="PF00672">
    <property type="entry name" value="HAMP"/>
    <property type="match status" value="1"/>
</dbReference>
<dbReference type="InterPro" id="IPR004089">
    <property type="entry name" value="MCPsignal_dom"/>
</dbReference>
<evidence type="ECO:0000256" key="4">
    <source>
        <dbReference type="ARBA" id="ARBA00022500"/>
    </source>
</evidence>
<dbReference type="PROSITE" id="PS50885">
    <property type="entry name" value="HAMP"/>
    <property type="match status" value="1"/>
</dbReference>
<dbReference type="GO" id="GO:0006935">
    <property type="term" value="P:chemotaxis"/>
    <property type="evidence" value="ECO:0007669"/>
    <property type="project" value="UniProtKB-KW"/>
</dbReference>
<accession>A0A5E7RKH5</accession>
<dbReference type="GO" id="GO:0005886">
    <property type="term" value="C:plasma membrane"/>
    <property type="evidence" value="ECO:0007669"/>
    <property type="project" value="UniProtKB-SubCell"/>
</dbReference>
<gene>
    <name evidence="13" type="ORF">PS938_00117</name>
</gene>
<comment type="similarity">
    <text evidence="9">Belongs to the methyl-accepting chemotaxis (MCP) protein family.</text>
</comment>
<proteinExistence type="inferred from homology"/>
<keyword evidence="7" id="KW-0472">Membrane</keyword>
<keyword evidence="5" id="KW-0812">Transmembrane</keyword>
<organism evidence="13 14">
    <name type="scientific">Pseudomonas fluorescens</name>
    <dbReference type="NCBI Taxonomy" id="294"/>
    <lineage>
        <taxon>Bacteria</taxon>
        <taxon>Pseudomonadati</taxon>
        <taxon>Pseudomonadota</taxon>
        <taxon>Gammaproteobacteria</taxon>
        <taxon>Pseudomonadales</taxon>
        <taxon>Pseudomonadaceae</taxon>
        <taxon>Pseudomonas</taxon>
    </lineage>
</organism>
<dbReference type="Gene3D" id="1.10.287.950">
    <property type="entry name" value="Methyl-accepting chemotaxis protein"/>
    <property type="match status" value="1"/>
</dbReference>
<evidence type="ECO:0000256" key="2">
    <source>
        <dbReference type="ARBA" id="ARBA00022475"/>
    </source>
</evidence>
<comment type="subcellular location">
    <subcellularLocation>
        <location evidence="1">Cell membrane</location>
        <topology evidence="1">Multi-pass membrane protein</topology>
    </subcellularLocation>
</comment>
<feature type="domain" description="Methyl-accepting transducer" evidence="11">
    <location>
        <begin position="376"/>
        <end position="612"/>
    </location>
</feature>
<dbReference type="SMART" id="SM00304">
    <property type="entry name" value="HAMP"/>
    <property type="match status" value="1"/>
</dbReference>
<evidence type="ECO:0000256" key="7">
    <source>
        <dbReference type="ARBA" id="ARBA00023136"/>
    </source>
</evidence>
<dbReference type="SMART" id="SM01358">
    <property type="entry name" value="HBM"/>
    <property type="match status" value="1"/>
</dbReference>
<keyword evidence="2" id="KW-1003">Cell membrane</keyword>
<keyword evidence="4" id="KW-0145">Chemotaxis</keyword>
<dbReference type="PANTHER" id="PTHR32089:SF120">
    <property type="entry name" value="METHYL-ACCEPTING CHEMOTAXIS PROTEIN TLPQ"/>
    <property type="match status" value="1"/>
</dbReference>
<dbReference type="GO" id="GO:0007165">
    <property type="term" value="P:signal transduction"/>
    <property type="evidence" value="ECO:0007669"/>
    <property type="project" value="UniProtKB-KW"/>
</dbReference>
<dbReference type="InterPro" id="IPR003660">
    <property type="entry name" value="HAMP_dom"/>
</dbReference>
<dbReference type="PRINTS" id="PR00260">
    <property type="entry name" value="CHEMTRNSDUCR"/>
</dbReference>
<dbReference type="FunFam" id="1.10.287.950:FF:000001">
    <property type="entry name" value="Methyl-accepting chemotaxis sensory transducer"/>
    <property type="match status" value="1"/>
</dbReference>
<dbReference type="PANTHER" id="PTHR32089">
    <property type="entry name" value="METHYL-ACCEPTING CHEMOTAXIS PROTEIN MCPB"/>
    <property type="match status" value="1"/>
</dbReference>
<dbReference type="GO" id="GO:0004888">
    <property type="term" value="F:transmembrane signaling receptor activity"/>
    <property type="evidence" value="ECO:0007669"/>
    <property type="project" value="InterPro"/>
</dbReference>
<dbReference type="CDD" id="cd06225">
    <property type="entry name" value="HAMP"/>
    <property type="match status" value="1"/>
</dbReference>
<evidence type="ECO:0000313" key="14">
    <source>
        <dbReference type="Proteomes" id="UP000327191"/>
    </source>
</evidence>
<dbReference type="EMBL" id="CABVJE010000001">
    <property type="protein sequence ID" value="VVP74836.1"/>
    <property type="molecule type" value="Genomic_DNA"/>
</dbReference>
<dbReference type="Proteomes" id="UP000327191">
    <property type="component" value="Unassembled WGS sequence"/>
</dbReference>
<sequence length="648" mass="70446">MLFIALLRRTTANLSVAAKLSFGFGLVFLSTLGVAAAAFHSIGMLQASNTRLLGQTALEERILQARIAEKDFAFNLKPQAVEQVRADIDELLRQLDVGTSQVGEHDAMRGGAESYLQQFLNYAESLRQAHLARLAMQVRAKAMGDSFNAVFLDRLDAFNSLVDQGQTPDGEQMHLLEQSSELRDKLVKLRDSELLYSLGDEERLRDDWEANMSDLLSAMQALSLRLSDAEQKSLKDALGALDEYRSAFERFAEGRNRASVGSSAMEVDARHLTDLLEIEKNRQEQSIRTDSLVASTQLGCISLLALALSVGASLLIRQLILRPLRQTVLLAHRVASGDLRDEIGGGGRRDEMGQLLDSLREMLGGLRGLVGRIGGGVGRLNVATMGLLEIIERSRHGVEQQRQETELAATAMRQMTVSAEEVAQNASVASDAVAQVDRQAREGDALVRVARDRIDSLAEEMRDCAEAMQSLLAESVAIGGVLNVIRALAEQTNLLALNAAIEAARAGEHGRGFAVVADEVRALALRTQTSTEEIETLIERLRVVAQLAAERLNGTHRLTGETVSLAGQASDSLTRIAQAVSSIERMNQRIATAAKQQSSMAEQVGHSVERVRSIAEDNALESISLLSATEGLREVGEQLNSAVGHFRN</sequence>
<keyword evidence="6" id="KW-1133">Transmembrane helix</keyword>
<evidence type="ECO:0000259" key="12">
    <source>
        <dbReference type="PROSITE" id="PS50885"/>
    </source>
</evidence>
<dbReference type="InterPro" id="IPR004090">
    <property type="entry name" value="Chemotax_Me-accpt_rcpt"/>
</dbReference>
<reference evidence="13 14" key="1">
    <citation type="submission" date="2019-09" db="EMBL/GenBank/DDBJ databases">
        <authorList>
            <person name="Chandra G."/>
            <person name="Truman W A."/>
        </authorList>
    </citation>
    <scope>NUCLEOTIDE SEQUENCE [LARGE SCALE GENOMIC DNA]</scope>
    <source>
        <strain evidence="13">PS938</strain>
    </source>
</reference>
<name>A0A5E7RKH5_PSEFL</name>
<dbReference type="PROSITE" id="PS50111">
    <property type="entry name" value="CHEMOTAXIS_TRANSDUC_2"/>
    <property type="match status" value="1"/>
</dbReference>
<evidence type="ECO:0008006" key="15">
    <source>
        <dbReference type="Google" id="ProtNLM"/>
    </source>
</evidence>
<evidence type="ECO:0000256" key="1">
    <source>
        <dbReference type="ARBA" id="ARBA00004651"/>
    </source>
</evidence>
<evidence type="ECO:0000256" key="8">
    <source>
        <dbReference type="ARBA" id="ARBA00023224"/>
    </source>
</evidence>
<dbReference type="SUPFAM" id="SSF58104">
    <property type="entry name" value="Methyl-accepting chemotaxis protein (MCP) signaling domain"/>
    <property type="match status" value="1"/>
</dbReference>
<dbReference type="SMART" id="SM00283">
    <property type="entry name" value="MA"/>
    <property type="match status" value="1"/>
</dbReference>
<keyword evidence="3" id="KW-0488">Methylation</keyword>